<evidence type="ECO:0000256" key="2">
    <source>
        <dbReference type="ARBA" id="ARBA00023224"/>
    </source>
</evidence>
<dbReference type="PROSITE" id="PS50885">
    <property type="entry name" value="HAMP"/>
    <property type="match status" value="1"/>
</dbReference>
<feature type="domain" description="Methyl-accepting transducer" evidence="7">
    <location>
        <begin position="535"/>
        <end position="771"/>
    </location>
</feature>
<gene>
    <name evidence="9" type="ORF">GHYDROH2_10920</name>
</gene>
<keyword evidence="2 4" id="KW-0807">Transducer</keyword>
<comment type="caution">
    <text evidence="9">The sequence shown here is derived from an EMBL/GenBank/DDBJ whole genome shotgun (WGS) entry which is preliminary data.</text>
</comment>
<dbReference type="InterPro" id="IPR003660">
    <property type="entry name" value="HAMP_dom"/>
</dbReference>
<feature type="domain" description="HAMP" evidence="8">
    <location>
        <begin position="478"/>
        <end position="530"/>
    </location>
</feature>
<dbReference type="SMART" id="SM00304">
    <property type="entry name" value="HAMP"/>
    <property type="match status" value="1"/>
</dbReference>
<name>A0A9W6LCM4_9BACT</name>
<dbReference type="PANTHER" id="PTHR32089">
    <property type="entry name" value="METHYL-ACCEPTING CHEMOTAXIS PROTEIN MCPB"/>
    <property type="match status" value="1"/>
</dbReference>
<protein>
    <recommendedName>
        <fullName evidence="11">Methyl-accepting chemotaxis protein</fullName>
    </recommendedName>
</protein>
<dbReference type="PANTHER" id="PTHR32089:SF112">
    <property type="entry name" value="LYSOZYME-LIKE PROTEIN-RELATED"/>
    <property type="match status" value="1"/>
</dbReference>
<dbReference type="AlphaFoldDB" id="A0A9W6LCM4"/>
<keyword evidence="6" id="KW-1133">Transmembrane helix</keyword>
<comment type="similarity">
    <text evidence="3">Belongs to the methyl-accepting chemotaxis (MCP) protein family.</text>
</comment>
<dbReference type="PROSITE" id="PS50111">
    <property type="entry name" value="CHEMOTAXIS_TRANSDUC_2"/>
    <property type="match status" value="1"/>
</dbReference>
<evidence type="ECO:0000256" key="4">
    <source>
        <dbReference type="PROSITE-ProRule" id="PRU00284"/>
    </source>
</evidence>
<keyword evidence="5" id="KW-0175">Coiled coil</keyword>
<reference evidence="9" key="1">
    <citation type="submission" date="2022-12" db="EMBL/GenBank/DDBJ databases">
        <title>Reference genome sequencing for broad-spectrum identification of bacterial and archaeal isolates by mass spectrometry.</title>
        <authorList>
            <person name="Sekiguchi Y."/>
            <person name="Tourlousse D.M."/>
        </authorList>
    </citation>
    <scope>NUCLEOTIDE SEQUENCE</scope>
    <source>
        <strain evidence="9">H2</strain>
    </source>
</reference>
<accession>A0A9W6LCM4</accession>
<dbReference type="CDD" id="cd06225">
    <property type="entry name" value="HAMP"/>
    <property type="match status" value="1"/>
</dbReference>
<dbReference type="CDD" id="cd11386">
    <property type="entry name" value="MCP_signal"/>
    <property type="match status" value="1"/>
</dbReference>
<keyword evidence="6" id="KW-0812">Transmembrane</keyword>
<evidence type="ECO:0000256" key="3">
    <source>
        <dbReference type="ARBA" id="ARBA00029447"/>
    </source>
</evidence>
<evidence type="ECO:0000259" key="8">
    <source>
        <dbReference type="PROSITE" id="PS50885"/>
    </source>
</evidence>
<dbReference type="SUPFAM" id="SSF58104">
    <property type="entry name" value="Methyl-accepting chemotaxis protein (MCP) signaling domain"/>
    <property type="match status" value="1"/>
</dbReference>
<dbReference type="Proteomes" id="UP001144352">
    <property type="component" value="Unassembled WGS sequence"/>
</dbReference>
<dbReference type="InterPro" id="IPR004089">
    <property type="entry name" value="MCPsignal_dom"/>
</dbReference>
<dbReference type="GO" id="GO:0016020">
    <property type="term" value="C:membrane"/>
    <property type="evidence" value="ECO:0007669"/>
    <property type="project" value="UniProtKB-SubCell"/>
</dbReference>
<feature type="coiled-coil region" evidence="5">
    <location>
        <begin position="83"/>
        <end position="163"/>
    </location>
</feature>
<feature type="transmembrane region" description="Helical" evidence="6">
    <location>
        <begin position="7"/>
        <end position="29"/>
    </location>
</feature>
<evidence type="ECO:0000259" key="7">
    <source>
        <dbReference type="PROSITE" id="PS50111"/>
    </source>
</evidence>
<evidence type="ECO:0000313" key="9">
    <source>
        <dbReference type="EMBL" id="GLI37591.1"/>
    </source>
</evidence>
<evidence type="ECO:0000256" key="5">
    <source>
        <dbReference type="SAM" id="Coils"/>
    </source>
</evidence>
<dbReference type="Pfam" id="PF00672">
    <property type="entry name" value="HAMP"/>
    <property type="match status" value="1"/>
</dbReference>
<keyword evidence="10" id="KW-1185">Reference proteome</keyword>
<evidence type="ECO:0008006" key="11">
    <source>
        <dbReference type="Google" id="ProtNLM"/>
    </source>
</evidence>
<evidence type="ECO:0000256" key="1">
    <source>
        <dbReference type="ARBA" id="ARBA00004370"/>
    </source>
</evidence>
<sequence length="807" mass="86833">MTIKTKLTANACIMIIVVSAVAVTSFIGMRSIKGRLSYLTEKSTPFQMRTVEFQRSLQGATADLIKVVASATTQEFAAAKGEAEQSLRDVRTAQEVLENLSREKLQASDELNGIAVELFSTMTAKLTSERESAEANAMISRQARETTARLKELDRKVKNLQQSSSAAYASATDETDKIAQRLRSIETLKASLKEVQYLIVDLQRMQNKKQIQEKYAVAMKKVMQNGNVRQNKQIGSEVAALNARVEELIKAHVEGGDQKRVDALAGHVGEALATVSETIEDEADKANQMSTAVAAKLKGNFSNSNIAVGVLTSNSDLVSLGVSVEGLSSRLFLAGSEKDLDGIAAEINQQYGKIAVAEKAVAASLRKVKASQELKLLNAAFGSLSSIRETILAKDGILAKLHQKMQLKAQAEHDAAKLREIVRTQAAKGKETVTTAQGDQEKAIASVNTTIRFSMGLIVGISIGAIAFGILIGLWIYRSIALPMGQLIAASEEVAGGNLGARLESGSRDEVGKVQASMVKMVDSIRQIVARIGTATESLASNSEEMSTTAGVLEDGAEQQALRVEQSAAAMVEMSQTTLDVARNTSEAAGTAEMMKTAALEGKKAMALTVRELRHFAGTFEDTAGKVELLGDQSAQINEIVTLIEDIADQTNLLALNASIEAARAGEQGRGFAVVADSVRQLAERTATATADISQTVKAMQESVKQSVGSMHHERRSVGTILDRINDTMEATDRIVEYVERVTDMVRRIAVAAEQQSSTSGDVSRNMDEISVITRELRSSFSDIRHSSEDLSRLAGELNGMVGWFRV</sequence>
<keyword evidence="6" id="KW-0472">Membrane</keyword>
<organism evidence="9 10">
    <name type="scientific">Geobacter hydrogenophilus</name>
    <dbReference type="NCBI Taxonomy" id="40983"/>
    <lineage>
        <taxon>Bacteria</taxon>
        <taxon>Pseudomonadati</taxon>
        <taxon>Thermodesulfobacteriota</taxon>
        <taxon>Desulfuromonadia</taxon>
        <taxon>Geobacterales</taxon>
        <taxon>Geobacteraceae</taxon>
        <taxon>Geobacter</taxon>
    </lineage>
</organism>
<evidence type="ECO:0000313" key="10">
    <source>
        <dbReference type="Proteomes" id="UP001144352"/>
    </source>
</evidence>
<dbReference type="Pfam" id="PF00015">
    <property type="entry name" value="MCPsignal"/>
    <property type="match status" value="1"/>
</dbReference>
<feature type="transmembrane region" description="Helical" evidence="6">
    <location>
        <begin position="453"/>
        <end position="477"/>
    </location>
</feature>
<proteinExistence type="inferred from homology"/>
<dbReference type="Gene3D" id="1.10.287.950">
    <property type="entry name" value="Methyl-accepting chemotaxis protein"/>
    <property type="match status" value="1"/>
</dbReference>
<dbReference type="FunFam" id="1.10.287.950:FF:000001">
    <property type="entry name" value="Methyl-accepting chemotaxis sensory transducer"/>
    <property type="match status" value="1"/>
</dbReference>
<evidence type="ECO:0000256" key="6">
    <source>
        <dbReference type="SAM" id="Phobius"/>
    </source>
</evidence>
<comment type="subcellular location">
    <subcellularLocation>
        <location evidence="1">Membrane</location>
    </subcellularLocation>
</comment>
<dbReference type="EMBL" id="BSDS01000001">
    <property type="protein sequence ID" value="GLI37591.1"/>
    <property type="molecule type" value="Genomic_DNA"/>
</dbReference>
<dbReference type="GO" id="GO:0006935">
    <property type="term" value="P:chemotaxis"/>
    <property type="evidence" value="ECO:0007669"/>
    <property type="project" value="UniProtKB-ARBA"/>
</dbReference>
<dbReference type="RefSeq" id="WP_214185896.1">
    <property type="nucleotide sequence ID" value="NZ_BSDS01000001.1"/>
</dbReference>
<dbReference type="SMART" id="SM00283">
    <property type="entry name" value="MA"/>
    <property type="match status" value="1"/>
</dbReference>
<dbReference type="GO" id="GO:0007165">
    <property type="term" value="P:signal transduction"/>
    <property type="evidence" value="ECO:0007669"/>
    <property type="project" value="UniProtKB-KW"/>
</dbReference>